<dbReference type="InterPro" id="IPR057023">
    <property type="entry name" value="PTP-SAK"/>
</dbReference>
<dbReference type="SUPFAM" id="SSF52799">
    <property type="entry name" value="(Phosphotyrosine protein) phosphatases II"/>
    <property type="match status" value="1"/>
</dbReference>
<protein>
    <recommendedName>
        <fullName evidence="2">Tyrosine specific protein phosphatases domain-containing protein</fullName>
    </recommendedName>
</protein>
<feature type="domain" description="Tyrosine specific protein phosphatases" evidence="2">
    <location>
        <begin position="89"/>
        <end position="147"/>
    </location>
</feature>
<dbReference type="AlphaFoldDB" id="A0A168Q4U9"/>
<evidence type="ECO:0000313" key="3">
    <source>
        <dbReference type="EMBL" id="OAD08695.1"/>
    </source>
</evidence>
<feature type="non-terminal residue" evidence="3">
    <location>
        <position position="169"/>
    </location>
</feature>
<dbReference type="Proteomes" id="UP000077051">
    <property type="component" value="Unassembled WGS sequence"/>
</dbReference>
<comment type="caution">
    <text evidence="3">The sequence shown here is derived from an EMBL/GenBank/DDBJ whole genome shotgun (WGS) entry which is preliminary data.</text>
</comment>
<dbReference type="InterPro" id="IPR000387">
    <property type="entry name" value="Tyr_Pase_dom"/>
</dbReference>
<dbReference type="InterPro" id="IPR029021">
    <property type="entry name" value="Prot-tyrosine_phosphatase-like"/>
</dbReference>
<evidence type="ECO:0000256" key="1">
    <source>
        <dbReference type="ARBA" id="ARBA00022801"/>
    </source>
</evidence>
<dbReference type="SMART" id="SM00404">
    <property type="entry name" value="PTPc_motif"/>
    <property type="match status" value="1"/>
</dbReference>
<dbReference type="InterPro" id="IPR003595">
    <property type="entry name" value="Tyr_Pase_cat"/>
</dbReference>
<dbReference type="GO" id="GO:0016791">
    <property type="term" value="F:phosphatase activity"/>
    <property type="evidence" value="ECO:0007669"/>
    <property type="project" value="UniProtKB-ARBA"/>
</dbReference>
<name>A0A168Q4U9_MUCCL</name>
<dbReference type="PROSITE" id="PS50056">
    <property type="entry name" value="TYR_PHOSPHATASE_2"/>
    <property type="match status" value="1"/>
</dbReference>
<keyword evidence="1" id="KW-0378">Hydrolase</keyword>
<evidence type="ECO:0000313" key="4">
    <source>
        <dbReference type="Proteomes" id="UP000077051"/>
    </source>
</evidence>
<sequence length="169" mass="18920">GNLCLSSCPGKKVRLSGPVRGRAAINRDLDQDFERMKGYGITMLVCCLDDTELEFLGAPWPKYEKAALAHDMKIIRLPMIEGGCPKTLSEVRKAVLQVNKEIYNGHNVLAHCRGGVGRAGLFAGCWLLENLLCRSVERTVYILRERRSSKAIETYAQAEYLIRYAMALN</sequence>
<evidence type="ECO:0000259" key="2">
    <source>
        <dbReference type="PROSITE" id="PS50056"/>
    </source>
</evidence>
<dbReference type="Pfam" id="PF22784">
    <property type="entry name" value="PTP-SAK"/>
    <property type="match status" value="1"/>
</dbReference>
<dbReference type="Gene3D" id="3.90.190.10">
    <property type="entry name" value="Protein tyrosine phosphatase superfamily"/>
    <property type="match status" value="1"/>
</dbReference>
<feature type="non-terminal residue" evidence="3">
    <location>
        <position position="1"/>
    </location>
</feature>
<dbReference type="VEuPathDB" id="FungiDB:MUCCIDRAFT_122295"/>
<dbReference type="InterPro" id="IPR050561">
    <property type="entry name" value="PTP"/>
</dbReference>
<keyword evidence="4" id="KW-1185">Reference proteome</keyword>
<reference evidence="3 4" key="1">
    <citation type="submission" date="2015-06" db="EMBL/GenBank/DDBJ databases">
        <title>Expansion of signal transduction pathways in fungi by whole-genome duplication.</title>
        <authorList>
            <consortium name="DOE Joint Genome Institute"/>
            <person name="Corrochano L.M."/>
            <person name="Kuo A."/>
            <person name="Marcet-Houben M."/>
            <person name="Polaino S."/>
            <person name="Salamov A."/>
            <person name="Villalobos J.M."/>
            <person name="Alvarez M.I."/>
            <person name="Avalos J."/>
            <person name="Benito E.P."/>
            <person name="Benoit I."/>
            <person name="Burger G."/>
            <person name="Camino L.P."/>
            <person name="Canovas D."/>
            <person name="Cerda-Olmedo E."/>
            <person name="Cheng J.-F."/>
            <person name="Dominguez A."/>
            <person name="Elias M."/>
            <person name="Eslava A.P."/>
            <person name="Glaser F."/>
            <person name="Grimwood J."/>
            <person name="Gutierrez G."/>
            <person name="Heitman J."/>
            <person name="Henrissat B."/>
            <person name="Iturriaga E.A."/>
            <person name="Lang B.F."/>
            <person name="Lavin J.L."/>
            <person name="Lee S."/>
            <person name="Li W."/>
            <person name="Lindquist E."/>
            <person name="Lopez-Garcia S."/>
            <person name="Luque E.M."/>
            <person name="Marcos A.T."/>
            <person name="Martin J."/>
            <person name="Mccluskey K."/>
            <person name="Medina H.R."/>
            <person name="Miralles-Duran A."/>
            <person name="Miyazaki A."/>
            <person name="Munoz-Torres E."/>
            <person name="Oguiza J.A."/>
            <person name="Ohm R."/>
            <person name="Olmedo M."/>
            <person name="Orejas M."/>
            <person name="Ortiz-Castellanos L."/>
            <person name="Pisabarro A.G."/>
            <person name="Rodriguez-Romero J."/>
            <person name="Ruiz-Herrera J."/>
            <person name="Ruiz-Vazquez R."/>
            <person name="Sanz C."/>
            <person name="Schackwitz W."/>
            <person name="Schmutz J."/>
            <person name="Shahriari M."/>
            <person name="Shelest E."/>
            <person name="Silva-Franco F."/>
            <person name="Soanes D."/>
            <person name="Syed K."/>
            <person name="Tagua V.G."/>
            <person name="Talbot N.J."/>
            <person name="Thon M."/>
            <person name="De Vries R.P."/>
            <person name="Wiebenga A."/>
            <person name="Yadav J.S."/>
            <person name="Braun E.L."/>
            <person name="Baker S."/>
            <person name="Garre V."/>
            <person name="Horwitz B."/>
            <person name="Torres-Martinez S."/>
            <person name="Idnurm A."/>
            <person name="Herrera-Estrella A."/>
            <person name="Gabaldon T."/>
            <person name="Grigoriev I.V."/>
        </authorList>
    </citation>
    <scope>NUCLEOTIDE SEQUENCE [LARGE SCALE GENOMIC DNA]</scope>
    <source>
        <strain evidence="3 4">CBS 277.49</strain>
    </source>
</reference>
<dbReference type="OrthoDB" id="266663at2759"/>
<proteinExistence type="predicted"/>
<dbReference type="EMBL" id="AMYB01000001">
    <property type="protein sequence ID" value="OAD08695.1"/>
    <property type="molecule type" value="Genomic_DNA"/>
</dbReference>
<organism evidence="3 4">
    <name type="scientific">Mucor lusitanicus CBS 277.49</name>
    <dbReference type="NCBI Taxonomy" id="747725"/>
    <lineage>
        <taxon>Eukaryota</taxon>
        <taxon>Fungi</taxon>
        <taxon>Fungi incertae sedis</taxon>
        <taxon>Mucoromycota</taxon>
        <taxon>Mucoromycotina</taxon>
        <taxon>Mucoromycetes</taxon>
        <taxon>Mucorales</taxon>
        <taxon>Mucorineae</taxon>
        <taxon>Mucoraceae</taxon>
        <taxon>Mucor</taxon>
    </lineage>
</organism>
<accession>A0A168Q4U9</accession>
<gene>
    <name evidence="3" type="ORF">MUCCIDRAFT_122295</name>
</gene>
<dbReference type="PANTHER" id="PTHR23339">
    <property type="entry name" value="TYROSINE SPECIFIC PROTEIN PHOSPHATASE AND DUAL SPECIFICITY PROTEIN PHOSPHATASE"/>
    <property type="match status" value="1"/>
</dbReference>